<organism evidence="1">
    <name type="scientific">viral metagenome</name>
    <dbReference type="NCBI Taxonomy" id="1070528"/>
    <lineage>
        <taxon>unclassified sequences</taxon>
        <taxon>metagenomes</taxon>
        <taxon>organismal metagenomes</taxon>
    </lineage>
</organism>
<dbReference type="EMBL" id="MN739061">
    <property type="protein sequence ID" value="QHS86764.1"/>
    <property type="molecule type" value="Genomic_DNA"/>
</dbReference>
<accession>A0A6C0B4N3</accession>
<reference evidence="1" key="1">
    <citation type="journal article" date="2020" name="Nature">
        <title>Giant virus diversity and host interactions through global metagenomics.</title>
        <authorList>
            <person name="Schulz F."/>
            <person name="Roux S."/>
            <person name="Paez-Espino D."/>
            <person name="Jungbluth S."/>
            <person name="Walsh D.A."/>
            <person name="Denef V.J."/>
            <person name="McMahon K.D."/>
            <person name="Konstantinidis K.T."/>
            <person name="Eloe-Fadrosh E.A."/>
            <person name="Kyrpides N.C."/>
            <person name="Woyke T."/>
        </authorList>
    </citation>
    <scope>NUCLEOTIDE SEQUENCE</scope>
    <source>
        <strain evidence="1">GVMAG-M-3300009422-16</strain>
    </source>
</reference>
<dbReference type="AlphaFoldDB" id="A0A6C0B4N3"/>
<evidence type="ECO:0000313" key="1">
    <source>
        <dbReference type="EMBL" id="QHS86764.1"/>
    </source>
</evidence>
<proteinExistence type="predicted"/>
<protein>
    <submittedName>
        <fullName evidence="1">Uncharacterized protein</fullName>
    </submittedName>
</protein>
<sequence>MARPFNIINIFKSLPKPPCSVDISLNLRDSKVEKLYDYIKSIYITGLSIIIDKNTTGSSVLLSNITDKHIDLMHKYMLSIGIETYFHFYTAEQLDLLFRDFLYSVSKIENIDIKVILDWKTQHIAKIGLQLQKLNECELRVFLKSIQKYNQVNIFFNFLKPSRLKDFGFKVKDKTDIYLVYFDFADRAKYERKNDKFKYHF</sequence>
<name>A0A6C0B4N3_9ZZZZ</name>